<sequence length="183" mass="19184">MGACMDIDEFERVTLRRAATGDMAARRVALALGADALARGVLPSGALRAFLVDGLTALMAVVDTGPGERLTPDDALAFFGGERNPPHRKPNPERETESMALSAAVHLLSKPAGNKSAAVEIVAGAVPCDPKTVWRKCSGLDWSGVAEGVTRQTAAPVLSRVAAEATRANGLYSQEVRDFLSVT</sequence>
<accession>A0ABN6PSR4</accession>
<reference evidence="1" key="1">
    <citation type="submission" date="2022-04" db="EMBL/GenBank/DDBJ databases">
        <title>Whole genome sequence of Sphaerotilus sp. FB-5.</title>
        <authorList>
            <person name="Takeda M."/>
            <person name="Narihara S."/>
            <person name="Akimoto M."/>
            <person name="Akimoto R."/>
            <person name="Nishiyashiki S."/>
            <person name="Murakami T."/>
        </authorList>
    </citation>
    <scope>NUCLEOTIDE SEQUENCE</scope>
    <source>
        <strain evidence="1">FB-5</strain>
    </source>
</reference>
<keyword evidence="2" id="KW-1185">Reference proteome</keyword>
<name>A0ABN6PSR4_9BURK</name>
<dbReference type="EMBL" id="AP025730">
    <property type="protein sequence ID" value="BDI07128.1"/>
    <property type="molecule type" value="Genomic_DNA"/>
</dbReference>
<dbReference type="Proteomes" id="UP001057498">
    <property type="component" value="Chromosome"/>
</dbReference>
<proteinExistence type="predicted"/>
<evidence type="ECO:0000313" key="1">
    <source>
        <dbReference type="EMBL" id="BDI07128.1"/>
    </source>
</evidence>
<organism evidence="1 2">
    <name type="scientific">Sphaerotilus microaerophilus</name>
    <dbReference type="NCBI Taxonomy" id="2914710"/>
    <lineage>
        <taxon>Bacteria</taxon>
        <taxon>Pseudomonadati</taxon>
        <taxon>Pseudomonadota</taxon>
        <taxon>Betaproteobacteria</taxon>
        <taxon>Burkholderiales</taxon>
        <taxon>Sphaerotilaceae</taxon>
        <taxon>Sphaerotilus</taxon>
    </lineage>
</organism>
<gene>
    <name evidence="1" type="ORF">CATMQ487_40980</name>
</gene>
<protein>
    <submittedName>
        <fullName evidence="1">Uncharacterized protein</fullName>
    </submittedName>
</protein>
<evidence type="ECO:0000313" key="2">
    <source>
        <dbReference type="Proteomes" id="UP001057498"/>
    </source>
</evidence>